<comment type="caution">
    <text evidence="2">The sequence shown here is derived from an EMBL/GenBank/DDBJ whole genome shotgun (WGS) entry which is preliminary data.</text>
</comment>
<dbReference type="EMBL" id="JACCEW010000001">
    <property type="protein sequence ID" value="NYT35828.1"/>
    <property type="molecule type" value="Genomic_DNA"/>
</dbReference>
<dbReference type="Proteomes" id="UP000580517">
    <property type="component" value="Unassembled WGS sequence"/>
</dbReference>
<evidence type="ECO:0000313" key="2">
    <source>
        <dbReference type="EMBL" id="NYT35828.1"/>
    </source>
</evidence>
<name>A0A853F7N3_9BURK</name>
<dbReference type="AlphaFoldDB" id="A0A853F7N3"/>
<evidence type="ECO:0000256" key="1">
    <source>
        <dbReference type="SAM" id="Phobius"/>
    </source>
</evidence>
<reference evidence="2 3" key="1">
    <citation type="submission" date="2020-07" db="EMBL/GenBank/DDBJ databases">
        <title>Taxonomic revisions and descriptions of new bacterial species based on genomic comparisons in the high-G+C-content subgroup of the family Alcaligenaceae.</title>
        <authorList>
            <person name="Szabo A."/>
            <person name="Felfoldi T."/>
        </authorList>
    </citation>
    <scope>NUCLEOTIDE SEQUENCE [LARGE SCALE GENOMIC DNA]</scope>
    <source>
        <strain evidence="2 3">DSM 25264</strain>
    </source>
</reference>
<keyword evidence="1" id="KW-0472">Membrane</keyword>
<keyword evidence="1" id="KW-1133">Transmembrane helix</keyword>
<organism evidence="2 3">
    <name type="scientific">Allopusillimonas soli</name>
    <dbReference type="NCBI Taxonomy" id="659016"/>
    <lineage>
        <taxon>Bacteria</taxon>
        <taxon>Pseudomonadati</taxon>
        <taxon>Pseudomonadota</taxon>
        <taxon>Betaproteobacteria</taxon>
        <taxon>Burkholderiales</taxon>
        <taxon>Alcaligenaceae</taxon>
        <taxon>Allopusillimonas</taxon>
    </lineage>
</organism>
<evidence type="ECO:0008006" key="4">
    <source>
        <dbReference type="Google" id="ProtNLM"/>
    </source>
</evidence>
<accession>A0A853F7N3</accession>
<dbReference type="OrthoDB" id="5620at2"/>
<keyword evidence="1" id="KW-0812">Transmembrane</keyword>
<protein>
    <recommendedName>
        <fullName evidence="4">DUF3311 domain-containing protein</fullName>
    </recommendedName>
</protein>
<evidence type="ECO:0000313" key="3">
    <source>
        <dbReference type="Proteomes" id="UP000580517"/>
    </source>
</evidence>
<feature type="transmembrane region" description="Helical" evidence="1">
    <location>
        <begin position="44"/>
        <end position="64"/>
    </location>
</feature>
<feature type="transmembrane region" description="Helical" evidence="1">
    <location>
        <begin position="12"/>
        <end position="32"/>
    </location>
</feature>
<gene>
    <name evidence="2" type="ORF">H0A68_03015</name>
</gene>
<proteinExistence type="predicted"/>
<sequence length="86" mass="10455">MDMRSNAFERKWFYIFMFMYVFIMIPFPFYFNTEYVPGWLGVPIFVYGWIAHGIVVLLLILLFAHQCLKRPEYRDFDDNQTNGKQP</sequence>
<keyword evidence="3" id="KW-1185">Reference proteome</keyword>
<dbReference type="RefSeq" id="WP_129967773.1">
    <property type="nucleotide sequence ID" value="NZ_JACCEW010000001.1"/>
</dbReference>